<feature type="compositionally biased region" description="Polar residues" evidence="6">
    <location>
        <begin position="855"/>
        <end position="865"/>
    </location>
</feature>
<dbReference type="InterPro" id="IPR013087">
    <property type="entry name" value="Znf_C2H2_type"/>
</dbReference>
<feature type="compositionally biased region" description="Basic and acidic residues" evidence="6">
    <location>
        <begin position="259"/>
        <end position="273"/>
    </location>
</feature>
<dbReference type="SMART" id="SM00355">
    <property type="entry name" value="ZnF_C2H2"/>
    <property type="match status" value="2"/>
</dbReference>
<sequence>METGKAQSVSALLYGSVAVPTERKMDAPAPLTAVYIRAVPAPLPTQQLFPQAQFPGTPQREPATLNLAGPPLYTKDALPFLTVHLSGGLQPLHQELGLSPTAPLAPLAPASRPRAAGKHVCPHCGRDCMKPSVLEKHLRCHTGERPYPCLTCRVSFKTQSNLYKHKRTQAHARLSAEAGQGASGSLESGCGSSLGGSSLDSQVEEESGGLEEEVNKYSYAARAEPGADPERGPTGDPVQGTIDTSFATQKPEPAQRPGLAKEEVRGKECETRKCQSVTPNRHLPLQRQAATQVFKEWPGEASRGKAQSHTSTDSGFSESTDHNMDALPECITGHHDWSGSSQNGPDPRDGVPVREQRSLEEHISKLISENSVVVDDKKLKTMRPRKTVLSKQGSIDLPLPYTYKDSFHFDMRNNLSPIARLPGSRRPELQSSLQPPGSASTEQAPLSRSSSLPYSIALLPPEQGNRSFSYPRDDVTVIRRGSSNPVHPTAFPCKSVDQQVPAHRPLVRQAAVDCNHAAEGPFFTHSSAERLPVNRDLSCDGGGGGEPSDRKRPRKKAQKFTYNKWYTYKGGTFKKLYNTTKAGCRVVSAAEDPSSSRPERLMAQSGKSPSDWTTTAGLTTGGVAVCHTSCLPAQPPPVPGLEFNPKPRRVHQECSSPRPPLLSHASLSTLHVTPNRSPENQSRTDVTGRPAERHAGKEKHAHSISPPQRAHIPSDRKKQRTHDSTVVNPSRTAADHNTINNPSSSLLDVFPTQNTNICQVSLRLDQRLNRLGIGLVAPCIGASNVQTSVKPHSSVSLLSSAKPSFLPKYQLKIPTTTETRSTPSLHTVKVSKKQNVDYGLTGVSSTSDHPHFLPSSGNTTSSGSEFTPQPYVHSGYPQSTEARNSTQTENVCESFVPGGTPWGRPARALTQRHCTTITTATATMRSHPKELCSPTVIQASAFKPVMAPHAACLARPLLPNRSITASTTARPNSRSAILSSSTSTTLTNFSQGPRLDPPLLDPLRSLPSLGQSTRGDAGSGGHPLAEPPRQMGPFEAGQLDPFRTVFHVQTADLQICLQIISDEQLALIEPRVKKQAGTSEKTPQTPAPRLIGPAETCRGKRAHQSTCDQREVENIAPPPSDLQSVILNSMGQAGVSQSPASGIVDVSRSLQPLVHPNSDSNHNTAAESRCGTGRTEASPKAAKPDTRILKGEPAHSVSAGLNAAELGEVTSLLPGGFIQEGSQASQHTPLSRRAITCTVEEVTATLKDRPSASQGRDGGAWAWTQAEASHVAPHPWDGASLLPEVNNECCRASAELFRHGEAGHGPAGPLIPSTPPHRGPAGPLIPSTPPHRGPAGPLIPSTPPHRGAVWDSAASLADLPQPQPPGPSHGGPSHGGPPPAGGLTNQKAPESRRGRSSPGLPDSVGAAAERNSQGGAREMDQQSVEVSRGGWGGHGQTRKIQVEEVGGGNPRQLQGGDF</sequence>
<keyword evidence="3 5" id="KW-0863">Zinc-finger</keyword>
<evidence type="ECO:0000313" key="9">
    <source>
        <dbReference type="Proteomes" id="UP000694546"/>
    </source>
</evidence>
<evidence type="ECO:0000256" key="4">
    <source>
        <dbReference type="ARBA" id="ARBA00022833"/>
    </source>
</evidence>
<evidence type="ECO:0000256" key="5">
    <source>
        <dbReference type="PROSITE-ProRule" id="PRU00042"/>
    </source>
</evidence>
<feature type="compositionally biased region" description="Low complexity" evidence="6">
    <location>
        <begin position="978"/>
        <end position="994"/>
    </location>
</feature>
<evidence type="ECO:0000256" key="3">
    <source>
        <dbReference type="ARBA" id="ARBA00022771"/>
    </source>
</evidence>
<dbReference type="PANTHER" id="PTHR47166:SF1">
    <property type="entry name" value="ZINC FINGER PROTEIN 831"/>
    <property type="match status" value="1"/>
</dbReference>
<keyword evidence="4" id="KW-0862">Zinc</keyword>
<feature type="compositionally biased region" description="Polar residues" evidence="6">
    <location>
        <begin position="429"/>
        <end position="447"/>
    </location>
</feature>
<feature type="compositionally biased region" description="Acidic residues" evidence="6">
    <location>
        <begin position="202"/>
        <end position="212"/>
    </location>
</feature>
<dbReference type="InterPro" id="IPR036236">
    <property type="entry name" value="Znf_C2H2_sf"/>
</dbReference>
<accession>A0A8C5C9R9</accession>
<evidence type="ECO:0000313" key="8">
    <source>
        <dbReference type="Ensembl" id="ENSGMOP00000058168.1"/>
    </source>
</evidence>
<feature type="region of interest" description="Disordered" evidence="6">
    <location>
        <begin position="533"/>
        <end position="557"/>
    </location>
</feature>
<feature type="region of interest" description="Disordered" evidence="6">
    <location>
        <begin position="298"/>
        <end position="355"/>
    </location>
</feature>
<dbReference type="PANTHER" id="PTHR47166">
    <property type="entry name" value="ZINC FINGER PROTEIN 831"/>
    <property type="match status" value="1"/>
</dbReference>
<dbReference type="GO" id="GO:0008270">
    <property type="term" value="F:zinc ion binding"/>
    <property type="evidence" value="ECO:0007669"/>
    <property type="project" value="UniProtKB-KW"/>
</dbReference>
<feature type="compositionally biased region" description="Polar residues" evidence="6">
    <location>
        <begin position="305"/>
        <end position="318"/>
    </location>
</feature>
<feature type="region of interest" description="Disordered" evidence="6">
    <location>
        <begin position="1154"/>
        <end position="1185"/>
    </location>
</feature>
<feature type="domain" description="C2H2-type" evidence="7">
    <location>
        <begin position="119"/>
        <end position="146"/>
    </location>
</feature>
<reference evidence="8" key="2">
    <citation type="submission" date="2025-09" db="UniProtKB">
        <authorList>
            <consortium name="Ensembl"/>
        </authorList>
    </citation>
    <scope>IDENTIFICATION</scope>
</reference>
<keyword evidence="2" id="KW-0677">Repeat</keyword>
<evidence type="ECO:0000256" key="2">
    <source>
        <dbReference type="ARBA" id="ARBA00022737"/>
    </source>
</evidence>
<organism evidence="8 9">
    <name type="scientific">Gadus morhua</name>
    <name type="common">Atlantic cod</name>
    <dbReference type="NCBI Taxonomy" id="8049"/>
    <lineage>
        <taxon>Eukaryota</taxon>
        <taxon>Metazoa</taxon>
        <taxon>Chordata</taxon>
        <taxon>Craniata</taxon>
        <taxon>Vertebrata</taxon>
        <taxon>Euteleostomi</taxon>
        <taxon>Actinopterygii</taxon>
        <taxon>Neopterygii</taxon>
        <taxon>Teleostei</taxon>
        <taxon>Neoteleostei</taxon>
        <taxon>Acanthomorphata</taxon>
        <taxon>Zeiogadaria</taxon>
        <taxon>Gadariae</taxon>
        <taxon>Gadiformes</taxon>
        <taxon>Gadoidei</taxon>
        <taxon>Gadidae</taxon>
        <taxon>Gadus</taxon>
    </lineage>
</organism>
<feature type="compositionally biased region" description="Low complexity" evidence="6">
    <location>
        <begin position="183"/>
        <end position="201"/>
    </location>
</feature>
<dbReference type="PROSITE" id="PS00028">
    <property type="entry name" value="ZINC_FINGER_C2H2_1"/>
    <property type="match status" value="2"/>
</dbReference>
<reference evidence="8" key="1">
    <citation type="submission" date="2025-08" db="UniProtKB">
        <authorList>
            <consortium name="Ensembl"/>
        </authorList>
    </citation>
    <scope>IDENTIFICATION</scope>
</reference>
<name>A0A8C5C9R9_GADMO</name>
<feature type="region of interest" description="Disordered" evidence="6">
    <location>
        <begin position="843"/>
        <end position="865"/>
    </location>
</feature>
<feature type="compositionally biased region" description="Basic and acidic residues" evidence="6">
    <location>
        <begin position="346"/>
        <end position="355"/>
    </location>
</feature>
<protein>
    <recommendedName>
        <fullName evidence="7">C2H2-type domain-containing protein</fullName>
    </recommendedName>
</protein>
<dbReference type="PROSITE" id="PS50157">
    <property type="entry name" value="ZINC_FINGER_C2H2_2"/>
    <property type="match status" value="2"/>
</dbReference>
<dbReference type="FunFam" id="3.30.160.60:FF:000100">
    <property type="entry name" value="Zinc finger 45-like"/>
    <property type="match status" value="1"/>
</dbReference>
<keyword evidence="9" id="KW-1185">Reference proteome</keyword>
<feature type="region of interest" description="Disordered" evidence="6">
    <location>
        <begin position="174"/>
        <end position="282"/>
    </location>
</feature>
<keyword evidence="1" id="KW-0479">Metal-binding</keyword>
<dbReference type="Gene3D" id="3.30.160.60">
    <property type="entry name" value="Classic Zinc Finger"/>
    <property type="match status" value="2"/>
</dbReference>
<dbReference type="GeneTree" id="ENSGT00940000161664"/>
<dbReference type="SUPFAM" id="SSF57667">
    <property type="entry name" value="beta-beta-alpha zinc fingers"/>
    <property type="match status" value="1"/>
</dbReference>
<feature type="compositionally biased region" description="Polar residues" evidence="6">
    <location>
        <begin position="665"/>
        <end position="685"/>
    </location>
</feature>
<feature type="region of interest" description="Disordered" evidence="6">
    <location>
        <begin position="1300"/>
        <end position="1458"/>
    </location>
</feature>
<feature type="compositionally biased region" description="Polar residues" evidence="6">
    <location>
        <begin position="1157"/>
        <end position="1166"/>
    </location>
</feature>
<evidence type="ECO:0000259" key="7">
    <source>
        <dbReference type="PROSITE" id="PS50157"/>
    </source>
</evidence>
<dbReference type="Proteomes" id="UP000694546">
    <property type="component" value="Chromosome 13"/>
</dbReference>
<evidence type="ECO:0000256" key="1">
    <source>
        <dbReference type="ARBA" id="ARBA00022723"/>
    </source>
</evidence>
<proteinExistence type="predicted"/>
<evidence type="ECO:0000256" key="6">
    <source>
        <dbReference type="SAM" id="MobiDB-lite"/>
    </source>
</evidence>
<feature type="region of interest" description="Disordered" evidence="6">
    <location>
        <begin position="634"/>
        <end position="739"/>
    </location>
</feature>
<feature type="compositionally biased region" description="Polar residues" evidence="6">
    <location>
        <begin position="965"/>
        <end position="977"/>
    </location>
</feature>
<dbReference type="Ensembl" id="ENSGMOT00000026347.1">
    <property type="protein sequence ID" value="ENSGMOP00000058168.1"/>
    <property type="gene ID" value="ENSGMOG00000029093.1"/>
</dbReference>
<feature type="compositionally biased region" description="Polar residues" evidence="6">
    <location>
        <begin position="724"/>
        <end position="739"/>
    </location>
</feature>
<feature type="domain" description="C2H2-type" evidence="7">
    <location>
        <begin position="147"/>
        <end position="176"/>
    </location>
</feature>
<feature type="region of interest" description="Disordered" evidence="6">
    <location>
        <begin position="589"/>
        <end position="612"/>
    </location>
</feature>
<feature type="region of interest" description="Disordered" evidence="6">
    <location>
        <begin position="418"/>
        <end position="447"/>
    </location>
</feature>
<feature type="region of interest" description="Disordered" evidence="6">
    <location>
        <begin position="965"/>
        <end position="1036"/>
    </location>
</feature>